<evidence type="ECO:0000313" key="1">
    <source>
        <dbReference type="EMBL" id="ERH31914.1"/>
    </source>
</evidence>
<gene>
    <name evidence="1" type="ORF">HMPREF9244_00353</name>
</gene>
<dbReference type="Proteomes" id="UP000016519">
    <property type="component" value="Unassembled WGS sequence"/>
</dbReference>
<reference evidence="1 2" key="1">
    <citation type="submission" date="2013-08" db="EMBL/GenBank/DDBJ databases">
        <authorList>
            <person name="Weinstock G."/>
            <person name="Sodergren E."/>
            <person name="Wylie T."/>
            <person name="Fulton L."/>
            <person name="Fulton R."/>
            <person name="Fronick C."/>
            <person name="O'Laughlin M."/>
            <person name="Godfrey J."/>
            <person name="Miner T."/>
            <person name="Herter B."/>
            <person name="Appelbaum E."/>
            <person name="Cordes M."/>
            <person name="Lek S."/>
            <person name="Wollam A."/>
            <person name="Pepin K.H."/>
            <person name="Palsikar V.B."/>
            <person name="Mitreva M."/>
            <person name="Wilson R.K."/>
        </authorList>
    </citation>
    <scope>NUCLEOTIDE SEQUENCE [LARGE SCALE GENOMIC DNA]</scope>
    <source>
        <strain evidence="1 2">F0580</strain>
    </source>
</reference>
<dbReference type="HOGENOM" id="CLU_3192667_0_0_11"/>
<comment type="caution">
    <text evidence="1">The sequence shown here is derived from an EMBL/GenBank/DDBJ whole genome shotgun (WGS) entry which is preliminary data.</text>
</comment>
<evidence type="ECO:0000313" key="2">
    <source>
        <dbReference type="Proteomes" id="UP000016519"/>
    </source>
</evidence>
<dbReference type="AlphaFoldDB" id="U1RE86"/>
<feature type="non-terminal residue" evidence="1">
    <location>
        <position position="46"/>
    </location>
</feature>
<name>U1RE86_9BIFI</name>
<organism evidence="1 2">
    <name type="scientific">Alloscardovia omnicolens F0580</name>
    <dbReference type="NCBI Taxonomy" id="1321816"/>
    <lineage>
        <taxon>Bacteria</taxon>
        <taxon>Bacillati</taxon>
        <taxon>Actinomycetota</taxon>
        <taxon>Actinomycetes</taxon>
        <taxon>Bifidobacteriales</taxon>
        <taxon>Bifidobacteriaceae</taxon>
        <taxon>Alloscardovia</taxon>
    </lineage>
</organism>
<dbReference type="EMBL" id="AWSI01000009">
    <property type="protein sequence ID" value="ERH31914.1"/>
    <property type="molecule type" value="Genomic_DNA"/>
</dbReference>
<protein>
    <submittedName>
        <fullName evidence="1">Uncharacterized protein</fullName>
    </submittedName>
</protein>
<keyword evidence="2" id="KW-1185">Reference proteome</keyword>
<proteinExistence type="predicted"/>
<accession>U1RE86</accession>
<sequence length="46" mass="4892">MSTKDSWSSSLITALGDNPSLVDSQTDAMYNGTAVGFARLLNPKVM</sequence>